<feature type="non-terminal residue" evidence="1">
    <location>
        <position position="1"/>
    </location>
</feature>
<protein>
    <submittedName>
        <fullName evidence="1">6849_t:CDS:1</fullName>
    </submittedName>
</protein>
<dbReference type="EMBL" id="CAJVPM010010671">
    <property type="protein sequence ID" value="CAG8575049.1"/>
    <property type="molecule type" value="Genomic_DNA"/>
</dbReference>
<evidence type="ECO:0000313" key="1">
    <source>
        <dbReference type="EMBL" id="CAG8575049.1"/>
    </source>
</evidence>
<gene>
    <name evidence="1" type="ORF">SCALOS_LOCUS5984</name>
</gene>
<proteinExistence type="predicted"/>
<organism evidence="1 2">
    <name type="scientific">Scutellospora calospora</name>
    <dbReference type="NCBI Taxonomy" id="85575"/>
    <lineage>
        <taxon>Eukaryota</taxon>
        <taxon>Fungi</taxon>
        <taxon>Fungi incertae sedis</taxon>
        <taxon>Mucoromycota</taxon>
        <taxon>Glomeromycotina</taxon>
        <taxon>Glomeromycetes</taxon>
        <taxon>Diversisporales</taxon>
        <taxon>Gigasporaceae</taxon>
        <taxon>Scutellospora</taxon>
    </lineage>
</organism>
<name>A0ACA9M8E3_9GLOM</name>
<sequence length="112" mass="12833">QMQVLYASFEKLTFTLAAHVESTTKPGPYVGNSDIFHTTDQTRDQNNLATQILQRPRDVNYISILEEEERPTRSDEAVVMPADRPNSILHKEQEAALKKQKPKLMRDRSPPN</sequence>
<evidence type="ECO:0000313" key="2">
    <source>
        <dbReference type="Proteomes" id="UP000789860"/>
    </source>
</evidence>
<comment type="caution">
    <text evidence="1">The sequence shown here is derived from an EMBL/GenBank/DDBJ whole genome shotgun (WGS) entry which is preliminary data.</text>
</comment>
<dbReference type="Proteomes" id="UP000789860">
    <property type="component" value="Unassembled WGS sequence"/>
</dbReference>
<accession>A0ACA9M8E3</accession>
<keyword evidence="2" id="KW-1185">Reference proteome</keyword>
<reference evidence="1" key="1">
    <citation type="submission" date="2021-06" db="EMBL/GenBank/DDBJ databases">
        <authorList>
            <person name="Kallberg Y."/>
            <person name="Tangrot J."/>
            <person name="Rosling A."/>
        </authorList>
    </citation>
    <scope>NUCLEOTIDE SEQUENCE</scope>
    <source>
        <strain evidence="1">AU212A</strain>
    </source>
</reference>